<feature type="region of interest" description="Disordered" evidence="1">
    <location>
        <begin position="16"/>
        <end position="55"/>
    </location>
</feature>
<dbReference type="PANTHER" id="PTHR45125:SF51">
    <property type="entry name" value="F21J9.4-RELATED"/>
    <property type="match status" value="1"/>
</dbReference>
<organism evidence="3">
    <name type="scientific">Oryza officinalis</name>
    <dbReference type="NCBI Taxonomy" id="4535"/>
    <lineage>
        <taxon>Eukaryota</taxon>
        <taxon>Viridiplantae</taxon>
        <taxon>Streptophyta</taxon>
        <taxon>Embryophyta</taxon>
        <taxon>Tracheophyta</taxon>
        <taxon>Spermatophyta</taxon>
        <taxon>Magnoliopsida</taxon>
        <taxon>Liliopsida</taxon>
        <taxon>Poales</taxon>
        <taxon>Poaceae</taxon>
        <taxon>BOP clade</taxon>
        <taxon>Oryzoideae</taxon>
        <taxon>Oryzeae</taxon>
        <taxon>Oryzinae</taxon>
        <taxon>Oryza</taxon>
    </lineage>
</organism>
<dbReference type="PANTHER" id="PTHR45125">
    <property type="entry name" value="F21J9.4-RELATED"/>
    <property type="match status" value="1"/>
</dbReference>
<feature type="compositionally biased region" description="Polar residues" evidence="1">
    <location>
        <begin position="18"/>
        <end position="32"/>
    </location>
</feature>
<gene>
    <name evidence="3" type="primary">OO_Ba0005L10-OO_Ba0081K17.16</name>
</gene>
<evidence type="ECO:0000259" key="2">
    <source>
        <dbReference type="Pfam" id="PF14303"/>
    </source>
</evidence>
<reference evidence="3" key="2">
    <citation type="submission" date="2009-09" db="EMBL/GenBank/DDBJ databases">
        <authorList>
            <person name="Han"/>
            <person name="B"/>
            <person name="Feng"/>
            <person name="Q"/>
            <person name="Huang"/>
            <person name="T"/>
            <person name="Zhao"/>
            <person name="Q"/>
            <person name="Zhu"/>
            <person name="J J.and.Lin."/>
            <person name="Z X."/>
        </authorList>
    </citation>
    <scope>NUCLEOTIDE SEQUENCE</scope>
</reference>
<proteinExistence type="predicted"/>
<dbReference type="EMBL" id="FP565615">
    <property type="protein sequence ID" value="CBG76265.1"/>
    <property type="molecule type" value="Genomic_DNA"/>
</dbReference>
<reference evidence="3" key="1">
    <citation type="journal article" date="2009" name="J. Genet. Genomics">
        <title>Analysis of collinear regions of Oryza AA and CC genomes.</title>
        <authorList>
            <person name="Feng Q."/>
            <person name="Huang T."/>
            <person name="Zhao Q."/>
            <person name="Zhu J."/>
            <person name="Lin Z."/>
            <person name="Han B."/>
        </authorList>
    </citation>
    <scope>NUCLEOTIDE SEQUENCE</scope>
</reference>
<feature type="region of interest" description="Disordered" evidence="1">
    <location>
        <begin position="196"/>
        <end position="240"/>
    </location>
</feature>
<feature type="domain" description="No apical meristem-associated C-terminal" evidence="2">
    <location>
        <begin position="159"/>
        <end position="322"/>
    </location>
</feature>
<evidence type="ECO:0000256" key="1">
    <source>
        <dbReference type="SAM" id="MobiDB-lite"/>
    </source>
</evidence>
<dbReference type="Pfam" id="PF14303">
    <property type="entry name" value="NAM-associated"/>
    <property type="match status" value="1"/>
</dbReference>
<accession>D0ABC0</accession>
<evidence type="ECO:0000313" key="3">
    <source>
        <dbReference type="EMBL" id="CBG76265.1"/>
    </source>
</evidence>
<dbReference type="AlphaFoldDB" id="D0ABC0"/>
<sequence length="328" mass="37814">MDSYVNLLGSNIDVETWDPSQNFPQTGQQPQHSPMVGEQPSAEVGGSSRPNNKRSKNFSIAKDKLLASAWLNTTLDAITGAEQHRDSYWARIHQYFYENKDFLSDHNQNSLNNRWGTIQEQVNKFCGYYEQILNRPQSGMTVQDYITQATTLYKSEEKKTFSLMHCWEILHHHPKWNDRLSQKKQKPNVDPLVIPSASTNSSEFHCSPEINTSDPLVRPPGRKVEKAKRARGNTSSCSSESSPVVIALTNMWSEKKEMSAQSREERNDRLGEVISLEKERLKVEKRKLDLETHEKEERIMNMDLSAMDGPRKAYYLRLQEEIIKAHMD</sequence>
<protein>
    <submittedName>
        <fullName evidence="3">OO_Ba0005L10-OO_Ba0081K17.16 protein</fullName>
    </submittedName>
</protein>
<dbReference type="InterPro" id="IPR029466">
    <property type="entry name" value="NAM-associated_C"/>
</dbReference>
<name>D0ABC0_9ORYZ</name>
<feature type="compositionally biased region" description="Polar residues" evidence="1">
    <location>
        <begin position="196"/>
        <end position="214"/>
    </location>
</feature>